<evidence type="ECO:0000259" key="5">
    <source>
        <dbReference type="PROSITE" id="PS51935"/>
    </source>
</evidence>
<proteinExistence type="inferred from homology"/>
<keyword evidence="2" id="KW-0645">Protease</keyword>
<dbReference type="InterPro" id="IPR023346">
    <property type="entry name" value="Lysozyme-like_dom_sf"/>
</dbReference>
<dbReference type="PROSITE" id="PS51935">
    <property type="entry name" value="NLPC_P60"/>
    <property type="match status" value="1"/>
</dbReference>
<dbReference type="InterPro" id="IPR051794">
    <property type="entry name" value="PG_Endopeptidase_C40"/>
</dbReference>
<dbReference type="Gene3D" id="1.10.530.10">
    <property type="match status" value="1"/>
</dbReference>
<accession>A0A7K0CNT5</accession>
<keyword evidence="3" id="KW-0378">Hydrolase</keyword>
<dbReference type="PANTHER" id="PTHR47359:SF3">
    <property type="entry name" value="NLP_P60 DOMAIN-CONTAINING PROTEIN-RELATED"/>
    <property type="match status" value="1"/>
</dbReference>
<gene>
    <name evidence="6" type="primary">mltF_3</name>
    <name evidence="6" type="ORF">SRB5_53230</name>
</gene>
<keyword evidence="7" id="KW-1185">Reference proteome</keyword>
<evidence type="ECO:0000256" key="2">
    <source>
        <dbReference type="ARBA" id="ARBA00022670"/>
    </source>
</evidence>
<reference evidence="6 7" key="1">
    <citation type="submission" date="2019-10" db="EMBL/GenBank/DDBJ databases">
        <title>Streptomyces smaragdinus sp. nov. and Streptomyces fabii sp. nov., isolated from the gut of fungus growing-termite Macrotermes natalensis.</title>
        <authorList>
            <person name="Schwitalla J."/>
            <person name="Benndorf R."/>
            <person name="Martin K."/>
            <person name="De Beer W."/>
            <person name="Kaster A.-K."/>
            <person name="Vollmers J."/>
            <person name="Poulsen M."/>
            <person name="Beemelmanns C."/>
        </authorList>
    </citation>
    <scope>NUCLEOTIDE SEQUENCE [LARGE SCALE GENOMIC DNA]</scope>
    <source>
        <strain evidence="6 7">RB5</strain>
    </source>
</reference>
<feature type="domain" description="NlpC/P60" evidence="5">
    <location>
        <begin position="186"/>
        <end position="327"/>
    </location>
</feature>
<evidence type="ECO:0000313" key="7">
    <source>
        <dbReference type="Proteomes" id="UP000466345"/>
    </source>
</evidence>
<dbReference type="Pfam" id="PF00877">
    <property type="entry name" value="NLPC_P60"/>
    <property type="match status" value="1"/>
</dbReference>
<dbReference type="PANTHER" id="PTHR47359">
    <property type="entry name" value="PEPTIDOGLYCAN DL-ENDOPEPTIDASE CWLO"/>
    <property type="match status" value="1"/>
</dbReference>
<evidence type="ECO:0000313" key="6">
    <source>
        <dbReference type="EMBL" id="MQY15145.1"/>
    </source>
</evidence>
<dbReference type="SUPFAM" id="SSF53955">
    <property type="entry name" value="Lysozyme-like"/>
    <property type="match status" value="1"/>
</dbReference>
<dbReference type="SUPFAM" id="SSF54001">
    <property type="entry name" value="Cysteine proteinases"/>
    <property type="match status" value="1"/>
</dbReference>
<dbReference type="AlphaFoldDB" id="A0A7K0CNT5"/>
<dbReference type="EMBL" id="WEGJ01000029">
    <property type="protein sequence ID" value="MQY15145.1"/>
    <property type="molecule type" value="Genomic_DNA"/>
</dbReference>
<name>A0A7K0CNT5_9ACTN</name>
<sequence>MAVDEDRPAYATGALRIGPDAVPPRYATLIIEAAAACDQGLPAPVLAAQIYHESHWNPTAQSPAGAQGVSQFMPTTWRSSGYDANADGRTDIHDPADAIPSQARMMCKLLRTAKRHPHYNGSPIELALAAYNAGWGRVTQFHGVPPPSFANGETYNYVRNILTTSRRFTTTAPAGEAALPSGFTLPTNAPTPVRTAIAWALQQRGGPYHLGGDCTNALGTDPAHWCDCSSLMQQAYHHAGITIPRTTYDQVNTGTTVALDAPKPGDLIFNPGSDGSDSRPGHVGMYIGEDLVLEAPRTGLKTRLVSYTSWRTSTTPTTRVTAIRRIVTW</sequence>
<evidence type="ECO:0000256" key="1">
    <source>
        <dbReference type="ARBA" id="ARBA00007074"/>
    </source>
</evidence>
<organism evidence="6 7">
    <name type="scientific">Streptomyces smaragdinus</name>
    <dbReference type="NCBI Taxonomy" id="2585196"/>
    <lineage>
        <taxon>Bacteria</taxon>
        <taxon>Bacillati</taxon>
        <taxon>Actinomycetota</taxon>
        <taxon>Actinomycetes</taxon>
        <taxon>Kitasatosporales</taxon>
        <taxon>Streptomycetaceae</taxon>
        <taxon>Streptomyces</taxon>
    </lineage>
</organism>
<protein>
    <submittedName>
        <fullName evidence="6">Membrane-bound lytic murein transglycosylase F</fullName>
    </submittedName>
</protein>
<dbReference type="InterPro" id="IPR038765">
    <property type="entry name" value="Papain-like_cys_pep_sf"/>
</dbReference>
<dbReference type="InterPro" id="IPR000064">
    <property type="entry name" value="NLP_P60_dom"/>
</dbReference>
<dbReference type="GO" id="GO:0006508">
    <property type="term" value="P:proteolysis"/>
    <property type="evidence" value="ECO:0007669"/>
    <property type="project" value="UniProtKB-KW"/>
</dbReference>
<evidence type="ECO:0000256" key="4">
    <source>
        <dbReference type="ARBA" id="ARBA00022807"/>
    </source>
</evidence>
<dbReference type="InterPro" id="IPR008258">
    <property type="entry name" value="Transglycosylase_SLT_dom_1"/>
</dbReference>
<dbReference type="GO" id="GO:0008234">
    <property type="term" value="F:cysteine-type peptidase activity"/>
    <property type="evidence" value="ECO:0007669"/>
    <property type="project" value="UniProtKB-KW"/>
</dbReference>
<dbReference type="Pfam" id="PF01464">
    <property type="entry name" value="SLT"/>
    <property type="match status" value="1"/>
</dbReference>
<keyword evidence="4" id="KW-0788">Thiol protease</keyword>
<dbReference type="Proteomes" id="UP000466345">
    <property type="component" value="Unassembled WGS sequence"/>
</dbReference>
<evidence type="ECO:0000256" key="3">
    <source>
        <dbReference type="ARBA" id="ARBA00022801"/>
    </source>
</evidence>
<comment type="caution">
    <text evidence="6">The sequence shown here is derived from an EMBL/GenBank/DDBJ whole genome shotgun (WGS) entry which is preliminary data.</text>
</comment>
<comment type="similarity">
    <text evidence="1">Belongs to the peptidase C40 family.</text>
</comment>
<dbReference type="OrthoDB" id="5244330at2"/>
<dbReference type="RefSeq" id="WP_153455981.1">
    <property type="nucleotide sequence ID" value="NZ_WEGJ01000029.1"/>
</dbReference>
<dbReference type="Gene3D" id="3.90.1720.10">
    <property type="entry name" value="endopeptidase domain like (from Nostoc punctiforme)"/>
    <property type="match status" value="1"/>
</dbReference>
<dbReference type="CDD" id="cd13399">
    <property type="entry name" value="Slt35-like"/>
    <property type="match status" value="1"/>
</dbReference>